<accession>I4EL98</accession>
<dbReference type="AlphaFoldDB" id="I4EL98"/>
<reference evidence="1 2" key="1">
    <citation type="journal article" date="2012" name="ISME J.">
        <title>Nitrification expanded: discovery, physiology and genomics of a nitrite-oxidizing bacterium from the phylum Chloroflexi.</title>
        <authorList>
            <person name="Sorokin D.Y."/>
            <person name="Lucker S."/>
            <person name="Vejmelkova D."/>
            <person name="Kostrikina N.A."/>
            <person name="Kleerebezem R."/>
            <person name="Rijpstra W.I."/>
            <person name="Damste J.S."/>
            <person name="Le Paslier D."/>
            <person name="Muyzer G."/>
            <person name="Wagner M."/>
            <person name="van Loosdrecht M.C."/>
            <person name="Daims H."/>
        </authorList>
    </citation>
    <scope>NUCLEOTIDE SEQUENCE [LARGE SCALE GENOMIC DNA]</scope>
    <source>
        <strain evidence="2">none</strain>
    </source>
</reference>
<dbReference type="Proteomes" id="UP000004221">
    <property type="component" value="Unassembled WGS sequence"/>
</dbReference>
<comment type="caution">
    <text evidence="1">The sequence shown here is derived from an EMBL/GenBank/DDBJ whole genome shotgun (WGS) entry which is preliminary data.</text>
</comment>
<evidence type="ECO:0000313" key="2">
    <source>
        <dbReference type="Proteomes" id="UP000004221"/>
    </source>
</evidence>
<protein>
    <submittedName>
        <fullName evidence="1">Uncharacterized protein</fullName>
    </submittedName>
</protein>
<proteinExistence type="predicted"/>
<keyword evidence="2" id="KW-1185">Reference proteome</keyword>
<gene>
    <name evidence="1" type="ORF">NITHO_50009</name>
</gene>
<organism evidence="1 2">
    <name type="scientific">Nitrolancea hollandica Lb</name>
    <dbReference type="NCBI Taxonomy" id="1129897"/>
    <lineage>
        <taxon>Bacteria</taxon>
        <taxon>Pseudomonadati</taxon>
        <taxon>Thermomicrobiota</taxon>
        <taxon>Thermomicrobia</taxon>
        <taxon>Sphaerobacterales</taxon>
        <taxon>Sphaerobacterineae</taxon>
        <taxon>Sphaerobacteraceae</taxon>
        <taxon>Nitrolancea</taxon>
    </lineage>
</organism>
<name>I4EL98_9BACT</name>
<dbReference type="EMBL" id="CAGS01000445">
    <property type="protein sequence ID" value="CCF85460.1"/>
    <property type="molecule type" value="Genomic_DNA"/>
</dbReference>
<evidence type="ECO:0000313" key="1">
    <source>
        <dbReference type="EMBL" id="CCF85460.1"/>
    </source>
</evidence>
<sequence>MARPPASSSPDPDPLAALADAIVPDILNLNDPARHAKRRRAVRVHEWFCAEPSRGGKPTARCLLGMPVNSLPPA</sequence>